<dbReference type="Proteomes" id="UP000285430">
    <property type="component" value="Unassembled WGS sequence"/>
</dbReference>
<dbReference type="GO" id="GO:0005524">
    <property type="term" value="F:ATP binding"/>
    <property type="evidence" value="ECO:0007669"/>
    <property type="project" value="UniProtKB-KW"/>
</dbReference>
<evidence type="ECO:0000256" key="4">
    <source>
        <dbReference type="ARBA" id="ARBA00022598"/>
    </source>
</evidence>
<reference evidence="11 13" key="1">
    <citation type="submission" date="2018-08" db="EMBL/GenBank/DDBJ databases">
        <title>Aphanomyces genome sequencing and annotation.</title>
        <authorList>
            <person name="Minardi D."/>
            <person name="Oidtmann B."/>
            <person name="Van Der Giezen M."/>
            <person name="Studholme D.J."/>
        </authorList>
    </citation>
    <scope>NUCLEOTIDE SEQUENCE [LARGE SCALE GENOMIC DNA]</scope>
    <source>
        <strain evidence="12">Da</strain>
        <strain evidence="11 13">Sv</strain>
    </source>
</reference>
<feature type="non-terminal residue" evidence="11">
    <location>
        <position position="1"/>
    </location>
</feature>
<dbReference type="GO" id="GO:0000226">
    <property type="term" value="P:microtubule cytoskeleton organization"/>
    <property type="evidence" value="ECO:0007669"/>
    <property type="project" value="TreeGrafter"/>
</dbReference>
<keyword evidence="4" id="KW-0436">Ligase</keyword>
<evidence type="ECO:0000313" key="12">
    <source>
        <dbReference type="EMBL" id="RHZ25615.1"/>
    </source>
</evidence>
<evidence type="ECO:0000313" key="13">
    <source>
        <dbReference type="Proteomes" id="UP000285712"/>
    </source>
</evidence>
<evidence type="ECO:0000256" key="9">
    <source>
        <dbReference type="ARBA" id="ARBA00023212"/>
    </source>
</evidence>
<dbReference type="VEuPathDB" id="FungiDB:H257_17066"/>
<name>A0A418DHD4_APHAT</name>
<dbReference type="Pfam" id="PF03133">
    <property type="entry name" value="TTL"/>
    <property type="match status" value="1"/>
</dbReference>
<dbReference type="GO" id="GO:0015631">
    <property type="term" value="F:tubulin binding"/>
    <property type="evidence" value="ECO:0007669"/>
    <property type="project" value="TreeGrafter"/>
</dbReference>
<comment type="caution">
    <text evidence="11">The sequence shown here is derived from an EMBL/GenBank/DDBJ whole genome shotgun (WGS) entry which is preliminary data.</text>
</comment>
<protein>
    <recommendedName>
        <fullName evidence="14">Tubulin--tyrosine ligase-like protein 9</fullName>
    </recommendedName>
</protein>
<evidence type="ECO:0000256" key="7">
    <source>
        <dbReference type="ARBA" id="ARBA00022840"/>
    </source>
</evidence>
<dbReference type="PANTHER" id="PTHR12241">
    <property type="entry name" value="TUBULIN POLYGLUTAMYLASE"/>
    <property type="match status" value="1"/>
</dbReference>
<dbReference type="Proteomes" id="UP000285712">
    <property type="component" value="Unassembled WGS sequence"/>
</dbReference>
<proteinExistence type="inferred from homology"/>
<keyword evidence="3" id="KW-0963">Cytoplasm</keyword>
<dbReference type="AlphaFoldDB" id="A0A418DHD4"/>
<dbReference type="GO" id="GO:0036064">
    <property type="term" value="C:ciliary basal body"/>
    <property type="evidence" value="ECO:0007669"/>
    <property type="project" value="TreeGrafter"/>
</dbReference>
<evidence type="ECO:0000256" key="5">
    <source>
        <dbReference type="ARBA" id="ARBA00022701"/>
    </source>
</evidence>
<dbReference type="InterPro" id="IPR004344">
    <property type="entry name" value="TTL/TTLL_fam"/>
</dbReference>
<dbReference type="GO" id="GO:0005874">
    <property type="term" value="C:microtubule"/>
    <property type="evidence" value="ECO:0007669"/>
    <property type="project" value="UniProtKB-KW"/>
</dbReference>
<keyword evidence="9" id="KW-0206">Cytoskeleton</keyword>
<dbReference type="EMBL" id="QUTG01002806">
    <property type="protein sequence ID" value="RHY94602.1"/>
    <property type="molecule type" value="Genomic_DNA"/>
</dbReference>
<dbReference type="EMBL" id="QUTH01002507">
    <property type="protein sequence ID" value="RHZ25615.1"/>
    <property type="molecule type" value="Genomic_DNA"/>
</dbReference>
<accession>A0A418DHD4</accession>
<organism evidence="11 13">
    <name type="scientific">Aphanomyces astaci</name>
    <name type="common">Crayfish plague agent</name>
    <dbReference type="NCBI Taxonomy" id="112090"/>
    <lineage>
        <taxon>Eukaryota</taxon>
        <taxon>Sar</taxon>
        <taxon>Stramenopiles</taxon>
        <taxon>Oomycota</taxon>
        <taxon>Saprolegniomycetes</taxon>
        <taxon>Saprolegniales</taxon>
        <taxon>Verrucalvaceae</taxon>
        <taxon>Aphanomyces</taxon>
    </lineage>
</organism>
<evidence type="ECO:0000256" key="8">
    <source>
        <dbReference type="ARBA" id="ARBA00023069"/>
    </source>
</evidence>
<keyword evidence="7" id="KW-0067">ATP-binding</keyword>
<keyword evidence="6" id="KW-0547">Nucleotide-binding</keyword>
<comment type="subcellular location">
    <subcellularLocation>
        <location evidence="1">Cytoplasm</location>
        <location evidence="1">Cytoskeleton</location>
        <location evidence="1">Cilium basal body</location>
    </subcellularLocation>
</comment>
<dbReference type="PROSITE" id="PS51221">
    <property type="entry name" value="TTL"/>
    <property type="match status" value="1"/>
</dbReference>
<dbReference type="Gene3D" id="3.30.470.20">
    <property type="entry name" value="ATP-grasp fold, B domain"/>
    <property type="match status" value="1"/>
</dbReference>
<comment type="similarity">
    <text evidence="2">Belongs to the tubulin polyglutamylase family.</text>
</comment>
<evidence type="ECO:0008006" key="14">
    <source>
        <dbReference type="Google" id="ProtNLM"/>
    </source>
</evidence>
<keyword evidence="10" id="KW-0966">Cell projection</keyword>
<evidence type="ECO:0000256" key="6">
    <source>
        <dbReference type="ARBA" id="ARBA00022741"/>
    </source>
</evidence>
<keyword evidence="8" id="KW-0969">Cilium</keyword>
<dbReference type="GO" id="GO:0070740">
    <property type="term" value="F:tubulin-glutamic acid ligase activity"/>
    <property type="evidence" value="ECO:0007669"/>
    <property type="project" value="TreeGrafter"/>
</dbReference>
<evidence type="ECO:0000256" key="3">
    <source>
        <dbReference type="ARBA" id="ARBA00022490"/>
    </source>
</evidence>
<gene>
    <name evidence="11" type="ORF">DYB35_003722</name>
    <name evidence="12" type="ORF">DYB37_004543</name>
</gene>
<evidence type="ECO:0000256" key="1">
    <source>
        <dbReference type="ARBA" id="ARBA00004120"/>
    </source>
</evidence>
<keyword evidence="5" id="KW-0493">Microtubule</keyword>
<sequence length="381" mass="44079">WNFERRGWQKTEGSDWNIYWANKQSIKSMFNPENGVRLTDGQYVNHFPNHYELTRKDLMVKNIKRYKKEAEKDPALVEKLDFIPVTYTLPGDYSLFVEEFRRNPNVMWIMKPCSKAQGKGIFIINKLSQIKKWANAKAVEGYVVSRYIETPLLIGGKKFDLRMYVLVTSYRPLQAFVYSEGFARFCNVKYSSDIDDIDNPFMHLTNVAVQKHNEDYNNKHGGKWNIYNLRLYVEATRGRVTNSAKQHGAADKMLAAIHNIMLHSLKAVQNVIINDVHSFECYGYDIIIDSDLKPWLVEVLVNASPSLSTTTIEDRNMKSRLLRDVLELAVAHDGVDTRRSFHPPELSATNGFEWLTNEASALEAEKQLTKKASRKNATEWR</sequence>
<evidence type="ECO:0000313" key="11">
    <source>
        <dbReference type="EMBL" id="RHY94602.1"/>
    </source>
</evidence>
<evidence type="ECO:0000256" key="10">
    <source>
        <dbReference type="ARBA" id="ARBA00023273"/>
    </source>
</evidence>
<evidence type="ECO:0000256" key="2">
    <source>
        <dbReference type="ARBA" id="ARBA00006118"/>
    </source>
</evidence>
<dbReference type="SUPFAM" id="SSF56059">
    <property type="entry name" value="Glutathione synthetase ATP-binding domain-like"/>
    <property type="match status" value="1"/>
</dbReference>
<dbReference type="PANTHER" id="PTHR12241:SF31">
    <property type="entry name" value="POLYGLUTAMYLASE COMPLEX SUBUNIT TTLL1"/>
    <property type="match status" value="1"/>
</dbReference>